<gene>
    <name evidence="3" type="ORF">BDV96DRAFT_646065</name>
</gene>
<accession>A0A6A5ZBT5</accession>
<dbReference type="InterPro" id="IPR053137">
    <property type="entry name" value="NLR-like"/>
</dbReference>
<dbReference type="InterPro" id="IPR027417">
    <property type="entry name" value="P-loop_NTPase"/>
</dbReference>
<reference evidence="3" key="1">
    <citation type="journal article" date="2020" name="Stud. Mycol.">
        <title>101 Dothideomycetes genomes: a test case for predicting lifestyles and emergence of pathogens.</title>
        <authorList>
            <person name="Haridas S."/>
            <person name="Albert R."/>
            <person name="Binder M."/>
            <person name="Bloem J."/>
            <person name="Labutti K."/>
            <person name="Salamov A."/>
            <person name="Andreopoulos B."/>
            <person name="Baker S."/>
            <person name="Barry K."/>
            <person name="Bills G."/>
            <person name="Bluhm B."/>
            <person name="Cannon C."/>
            <person name="Castanera R."/>
            <person name="Culley D."/>
            <person name="Daum C."/>
            <person name="Ezra D."/>
            <person name="Gonzalez J."/>
            <person name="Henrissat B."/>
            <person name="Kuo A."/>
            <person name="Liang C."/>
            <person name="Lipzen A."/>
            <person name="Lutzoni F."/>
            <person name="Magnuson J."/>
            <person name="Mondo S."/>
            <person name="Nolan M."/>
            <person name="Ohm R."/>
            <person name="Pangilinan J."/>
            <person name="Park H.-J."/>
            <person name="Ramirez L."/>
            <person name="Alfaro M."/>
            <person name="Sun H."/>
            <person name="Tritt A."/>
            <person name="Yoshinaga Y."/>
            <person name="Zwiers L.-H."/>
            <person name="Turgeon B."/>
            <person name="Goodwin S."/>
            <person name="Spatafora J."/>
            <person name="Crous P."/>
            <person name="Grigoriev I."/>
        </authorList>
    </citation>
    <scope>NUCLEOTIDE SEQUENCE</scope>
    <source>
        <strain evidence="3">CBS 627.86</strain>
    </source>
</reference>
<organism evidence="3 4">
    <name type="scientific">Lophiotrema nucula</name>
    <dbReference type="NCBI Taxonomy" id="690887"/>
    <lineage>
        <taxon>Eukaryota</taxon>
        <taxon>Fungi</taxon>
        <taxon>Dikarya</taxon>
        <taxon>Ascomycota</taxon>
        <taxon>Pezizomycotina</taxon>
        <taxon>Dothideomycetes</taxon>
        <taxon>Pleosporomycetidae</taxon>
        <taxon>Pleosporales</taxon>
        <taxon>Lophiotremataceae</taxon>
        <taxon>Lophiotrema</taxon>
    </lineage>
</organism>
<proteinExistence type="predicted"/>
<feature type="domain" description="NACHT-NTPase and P-loop NTPases N-terminal" evidence="2">
    <location>
        <begin position="11"/>
        <end position="136"/>
    </location>
</feature>
<dbReference type="AlphaFoldDB" id="A0A6A5ZBT5"/>
<name>A0A6A5ZBT5_9PLEO</name>
<dbReference type="Gene3D" id="3.40.50.300">
    <property type="entry name" value="P-loop containing nucleotide triphosphate hydrolases"/>
    <property type="match status" value="1"/>
</dbReference>
<feature type="region of interest" description="Disordered" evidence="1">
    <location>
        <begin position="1037"/>
        <end position="1066"/>
    </location>
</feature>
<evidence type="ECO:0000256" key="1">
    <source>
        <dbReference type="SAM" id="MobiDB-lite"/>
    </source>
</evidence>
<dbReference type="Gene3D" id="1.25.40.10">
    <property type="entry name" value="Tetratricopeptide repeat domain"/>
    <property type="match status" value="2"/>
</dbReference>
<protein>
    <recommendedName>
        <fullName evidence="2">NACHT-NTPase and P-loop NTPases N-terminal domain-containing protein</fullName>
    </recommendedName>
</protein>
<dbReference type="SUPFAM" id="SSF48452">
    <property type="entry name" value="TPR-like"/>
    <property type="match status" value="2"/>
</dbReference>
<sequence>MAEALATASIIATTIQIFDFSTKVLSRIESYASNTKSLPKVFQNIHTRLPVLEHALRQTKGASDEGLIPRNTEEKIMPLVNACLERLKQLDAVVTKVLPQKDDGTVKRGLRAVGSLRYDSKVVNLYTEIGKDIAALQSHMTTVSGAGSLAAQPKAPPIPSSNVPFRREPHFIHRPIFDQIEAACQQPASRTALVGLGGVGKSQLAIEYTYRVHERSPEIWVFWVHADTKANFNLHYRKIAEKVGIAGYGTSDEEILKRVYEWLSNEQNGQWLIVIDNADERDIFETPESSDQQDSKKQKRRKGDGDIPAASVLRLTDYLPQSQHGHYVITSRDRETAFRLTGSYTDIIPVSAMDETEAVALLNTRFPSSSQPPIADSKELVRELDYMPLAITQAASYVNKRSPRTTVRKYIEELRRGEVEAGLLLGVEHFDLARGSSKRANSIASTWHISYTYIQRTRPTAARLLAHMSLFERSGIPEDLCKGRYEGNPEWLPPMPVKPIWKRRPKRHRRKKSEQICVNEEFEEDLLILTSFFLIQTSASGDKFSMHSLVRTTTRTWLLAAGQFKWWQYQYITLIGDKFPWPDSNNLEQCDKLLPHLSTAMRYEPSDEQPLRAWSGLMFFFVEYLRLRGMYTSAESVGRKTLEIIKNSSGQEHSRTLSCMHQLASTLRHLKQYEASEDLARQVYEARKTTLGPEHADTITSLALLESALWSQGKLEASEDLARQVYEARKTTLGPEHADTITSLDILASALRSQGKPEAVELWQQSLDLKETAFGTDALPTMLHFLSASLTATELKDYAREEAQVRYAVEKRKKWHGVDSAQVQFSMRLLGILLHVQKKYEEAEVVQRALLASKEKVYGKDSVEAFESMTYVADVLADRKKLQEAEELYRKCFEFFERTPGLDHEESLRLTNKLADVLCCSNQLEEAEALNNKVIEQCLKAERTGMLAIEAWPTLAHIRERQGRLEEAFWIYDKAVVIAKEKGFPDTPELLSDYDGFQERKERFENELLDALAVPLETREEDVPSDGLSRGKMTLVSDVHGSEPSQTQSEDSRASTKANPVSAGAVEPTVLDMMEQLAKLDVPIQEPSVLHLVEAERERPTHLATVSIEE</sequence>
<dbReference type="InterPro" id="IPR031352">
    <property type="entry name" value="SesA"/>
</dbReference>
<dbReference type="Pfam" id="PF13424">
    <property type="entry name" value="TPR_12"/>
    <property type="match status" value="1"/>
</dbReference>
<dbReference type="Proteomes" id="UP000799770">
    <property type="component" value="Unassembled WGS sequence"/>
</dbReference>
<dbReference type="OrthoDB" id="1658288at2759"/>
<feature type="compositionally biased region" description="Polar residues" evidence="1">
    <location>
        <begin position="1043"/>
        <end position="1059"/>
    </location>
</feature>
<dbReference type="InterPro" id="IPR011990">
    <property type="entry name" value="TPR-like_helical_dom_sf"/>
</dbReference>
<dbReference type="EMBL" id="ML977322">
    <property type="protein sequence ID" value="KAF2115891.1"/>
    <property type="molecule type" value="Genomic_DNA"/>
</dbReference>
<evidence type="ECO:0000259" key="2">
    <source>
        <dbReference type="Pfam" id="PF17107"/>
    </source>
</evidence>
<dbReference type="PANTHER" id="PTHR46082:SF6">
    <property type="entry name" value="AAA+ ATPASE DOMAIN-CONTAINING PROTEIN-RELATED"/>
    <property type="match status" value="1"/>
</dbReference>
<dbReference type="SUPFAM" id="SSF52540">
    <property type="entry name" value="P-loop containing nucleoside triphosphate hydrolases"/>
    <property type="match status" value="1"/>
</dbReference>
<feature type="region of interest" description="Disordered" evidence="1">
    <location>
        <begin position="285"/>
        <end position="306"/>
    </location>
</feature>
<dbReference type="Pfam" id="PF13374">
    <property type="entry name" value="TPR_10"/>
    <property type="match status" value="3"/>
</dbReference>
<dbReference type="Pfam" id="PF17107">
    <property type="entry name" value="SesA"/>
    <property type="match status" value="1"/>
</dbReference>
<dbReference type="PANTHER" id="PTHR46082">
    <property type="entry name" value="ATP/GTP-BINDING PROTEIN-RELATED"/>
    <property type="match status" value="1"/>
</dbReference>
<evidence type="ECO:0000313" key="4">
    <source>
        <dbReference type="Proteomes" id="UP000799770"/>
    </source>
</evidence>
<keyword evidence="4" id="KW-1185">Reference proteome</keyword>
<evidence type="ECO:0000313" key="3">
    <source>
        <dbReference type="EMBL" id="KAF2115891.1"/>
    </source>
</evidence>